<dbReference type="EMBL" id="PVTE01000031">
    <property type="protein sequence ID" value="PRY27844.1"/>
    <property type="molecule type" value="Genomic_DNA"/>
</dbReference>
<gene>
    <name evidence="2" type="ORF">CLV58_13162</name>
</gene>
<protein>
    <submittedName>
        <fullName evidence="2">Uncharacterized protein</fullName>
    </submittedName>
</protein>
<sequence length="61" mass="7138">MLLKEHGMLAKKKASKVATTESNHPHYKYPNKVKNLKPTRINELWQGRLCGKRLDLHSSRR</sequence>
<accession>A0A2T0S349</accession>
<reference evidence="2 3" key="1">
    <citation type="submission" date="2018-03" db="EMBL/GenBank/DDBJ databases">
        <title>Genomic Encyclopedia of Archaeal and Bacterial Type Strains, Phase II (KMG-II): from individual species to whole genera.</title>
        <authorList>
            <person name="Goeker M."/>
        </authorList>
    </citation>
    <scope>NUCLEOTIDE SEQUENCE [LARGE SCALE GENOMIC DNA]</scope>
    <source>
        <strain evidence="2 3">DSM 28354</strain>
    </source>
</reference>
<proteinExistence type="predicted"/>
<comment type="caution">
    <text evidence="2">The sequence shown here is derived from an EMBL/GenBank/DDBJ whole genome shotgun (WGS) entry which is preliminary data.</text>
</comment>
<keyword evidence="3" id="KW-1185">Reference proteome</keyword>
<feature type="region of interest" description="Disordered" evidence="1">
    <location>
        <begin position="1"/>
        <end position="33"/>
    </location>
</feature>
<dbReference type="AlphaFoldDB" id="A0A2T0S349"/>
<evidence type="ECO:0000256" key="1">
    <source>
        <dbReference type="SAM" id="MobiDB-lite"/>
    </source>
</evidence>
<dbReference type="Proteomes" id="UP000238375">
    <property type="component" value="Unassembled WGS sequence"/>
</dbReference>
<name>A0A2T0S349_9BACT</name>
<evidence type="ECO:0000313" key="3">
    <source>
        <dbReference type="Proteomes" id="UP000238375"/>
    </source>
</evidence>
<evidence type="ECO:0000313" key="2">
    <source>
        <dbReference type="EMBL" id="PRY27844.1"/>
    </source>
</evidence>
<organism evidence="2 3">
    <name type="scientific">Spirosoma oryzae</name>
    <dbReference type="NCBI Taxonomy" id="1469603"/>
    <lineage>
        <taxon>Bacteria</taxon>
        <taxon>Pseudomonadati</taxon>
        <taxon>Bacteroidota</taxon>
        <taxon>Cytophagia</taxon>
        <taxon>Cytophagales</taxon>
        <taxon>Cytophagaceae</taxon>
        <taxon>Spirosoma</taxon>
    </lineage>
</organism>